<proteinExistence type="predicted"/>
<organism evidence="1 2">
    <name type="scientific">Rhizobium jaguaris</name>
    <dbReference type="NCBI Taxonomy" id="1312183"/>
    <lineage>
        <taxon>Bacteria</taxon>
        <taxon>Pseudomonadati</taxon>
        <taxon>Pseudomonadota</taxon>
        <taxon>Alphaproteobacteria</taxon>
        <taxon>Hyphomicrobiales</taxon>
        <taxon>Rhizobiaceae</taxon>
        <taxon>Rhizobium/Agrobacterium group</taxon>
        <taxon>Rhizobium</taxon>
    </lineage>
</organism>
<evidence type="ECO:0000313" key="2">
    <source>
        <dbReference type="Proteomes" id="UP000282195"/>
    </source>
</evidence>
<dbReference type="OrthoDB" id="8396511at2"/>
<accession>A0A387FJM3</accession>
<gene>
    <name evidence="1" type="ORF">CCGE525_06755</name>
</gene>
<dbReference type="Proteomes" id="UP000282195">
    <property type="component" value="Chromosome"/>
</dbReference>
<protein>
    <submittedName>
        <fullName evidence="1">Uncharacterized protein</fullName>
    </submittedName>
</protein>
<reference evidence="1 2" key="1">
    <citation type="submission" date="2018-10" db="EMBL/GenBank/DDBJ databases">
        <title>Rhizobium etli, R. leguminosarum and a new Rhizobium genospecies from Phaseolus dumosus.</title>
        <authorList>
            <person name="Ramirez-Puebla S.T."/>
            <person name="Rogel-Hernandez M.A."/>
            <person name="Guerrero G."/>
            <person name="Ormeno-Orrillo E."/>
            <person name="Martinez-Romero J.C."/>
            <person name="Negrete-Yankelevich S."/>
            <person name="Martinez-Romero E."/>
        </authorList>
    </citation>
    <scope>NUCLEOTIDE SEQUENCE [LARGE SCALE GENOMIC DNA]</scope>
    <source>
        <strain evidence="1 2">CCGE525</strain>
    </source>
</reference>
<dbReference type="KEGG" id="rjg:CCGE525_06755"/>
<dbReference type="AlphaFoldDB" id="A0A387FJM3"/>
<dbReference type="EMBL" id="CP032694">
    <property type="protein sequence ID" value="AYG58543.1"/>
    <property type="molecule type" value="Genomic_DNA"/>
</dbReference>
<keyword evidence="2" id="KW-1185">Reference proteome</keyword>
<name>A0A387FJM3_9HYPH</name>
<evidence type="ECO:0000313" key="1">
    <source>
        <dbReference type="EMBL" id="AYG58543.1"/>
    </source>
</evidence>
<sequence length="73" mass="7934">MCRENRDSIAHDFIFRDHIVSAGFRSIFTLLDSVGHIGSAVRAAEEFERSRGLRKAGSSNLRPAHAAAAGIPL</sequence>